<name>A0AAV2PYV6_MEGNR</name>
<dbReference type="GO" id="GO:0030286">
    <property type="term" value="C:dynein complex"/>
    <property type="evidence" value="ECO:0007669"/>
    <property type="project" value="InterPro"/>
</dbReference>
<evidence type="ECO:0000259" key="1">
    <source>
        <dbReference type="Pfam" id="PF17852"/>
    </source>
</evidence>
<dbReference type="InterPro" id="IPR026983">
    <property type="entry name" value="DHC"/>
</dbReference>
<evidence type="ECO:0000313" key="3">
    <source>
        <dbReference type="Proteomes" id="UP001497623"/>
    </source>
</evidence>
<organism evidence="2 3">
    <name type="scientific">Meganyctiphanes norvegica</name>
    <name type="common">Northern krill</name>
    <name type="synonym">Thysanopoda norvegica</name>
    <dbReference type="NCBI Taxonomy" id="48144"/>
    <lineage>
        <taxon>Eukaryota</taxon>
        <taxon>Metazoa</taxon>
        <taxon>Ecdysozoa</taxon>
        <taxon>Arthropoda</taxon>
        <taxon>Crustacea</taxon>
        <taxon>Multicrustacea</taxon>
        <taxon>Malacostraca</taxon>
        <taxon>Eumalacostraca</taxon>
        <taxon>Eucarida</taxon>
        <taxon>Euphausiacea</taxon>
        <taxon>Euphausiidae</taxon>
        <taxon>Meganyctiphanes</taxon>
    </lineage>
</organism>
<comment type="caution">
    <text evidence="2">The sequence shown here is derived from an EMBL/GenBank/DDBJ whole genome shotgun (WGS) entry which is preliminary data.</text>
</comment>
<dbReference type="InterPro" id="IPR041466">
    <property type="entry name" value="Dynein_AAA5_ext"/>
</dbReference>
<dbReference type="GO" id="GO:0045505">
    <property type="term" value="F:dynein intermediate chain binding"/>
    <property type="evidence" value="ECO:0007669"/>
    <property type="project" value="InterPro"/>
</dbReference>
<dbReference type="PANTHER" id="PTHR46961:SF19">
    <property type="entry name" value="DYNEIN HEAVY CHAIN 5, AXONEMAL"/>
    <property type="match status" value="1"/>
</dbReference>
<dbReference type="GO" id="GO:0007018">
    <property type="term" value="P:microtubule-based movement"/>
    <property type="evidence" value="ECO:0007669"/>
    <property type="project" value="InterPro"/>
</dbReference>
<accession>A0AAV2PYV6</accession>
<dbReference type="PANTHER" id="PTHR46961">
    <property type="entry name" value="DYNEIN HEAVY CHAIN 1, AXONEMAL-LIKE PROTEIN"/>
    <property type="match status" value="1"/>
</dbReference>
<protein>
    <recommendedName>
        <fullName evidence="1">Dynein heavy chain AAA 5 extension domain-containing protein</fullName>
    </recommendedName>
</protein>
<feature type="non-terminal residue" evidence="2">
    <location>
        <position position="196"/>
    </location>
</feature>
<dbReference type="Proteomes" id="UP001497623">
    <property type="component" value="Unassembled WGS sequence"/>
</dbReference>
<evidence type="ECO:0000313" key="2">
    <source>
        <dbReference type="EMBL" id="CAL4066409.1"/>
    </source>
</evidence>
<reference evidence="2 3" key="1">
    <citation type="submission" date="2024-05" db="EMBL/GenBank/DDBJ databases">
        <authorList>
            <person name="Wallberg A."/>
        </authorList>
    </citation>
    <scope>NUCLEOTIDE SEQUENCE [LARGE SCALE GENOMIC DNA]</scope>
</reference>
<gene>
    <name evidence="2" type="ORF">MNOR_LOCUS5656</name>
</gene>
<dbReference type="InterPro" id="IPR027417">
    <property type="entry name" value="P-loop_NTPase"/>
</dbReference>
<dbReference type="EMBL" id="CAXKWB010002222">
    <property type="protein sequence ID" value="CAL4066409.1"/>
    <property type="molecule type" value="Genomic_DNA"/>
</dbReference>
<dbReference type="SUPFAM" id="SSF52540">
    <property type="entry name" value="P-loop containing nucleoside triphosphate hydrolases"/>
    <property type="match status" value="1"/>
</dbReference>
<dbReference type="Pfam" id="PF12775">
    <property type="entry name" value="AAA_7"/>
    <property type="match status" value="1"/>
</dbReference>
<feature type="domain" description="Dynein heavy chain AAA 5 extension" evidence="1">
    <location>
        <begin position="4"/>
        <end position="74"/>
    </location>
</feature>
<dbReference type="Gene3D" id="1.10.472.130">
    <property type="match status" value="1"/>
</dbReference>
<dbReference type="GO" id="GO:0051959">
    <property type="term" value="F:dynein light intermediate chain binding"/>
    <property type="evidence" value="ECO:0007669"/>
    <property type="project" value="InterPro"/>
</dbReference>
<proteinExistence type="predicted"/>
<feature type="non-terminal residue" evidence="2">
    <location>
        <position position="1"/>
    </location>
</feature>
<dbReference type="AlphaFoldDB" id="A0AAV2PYV6"/>
<dbReference type="Pfam" id="PF17852">
    <property type="entry name" value="Dynein_AAA_lid"/>
    <property type="match status" value="1"/>
</dbReference>
<keyword evidence="3" id="KW-1185">Reference proteome</keyword>
<dbReference type="Gene3D" id="3.40.50.300">
    <property type="entry name" value="P-loop containing nucleotide triphosphate hydrolases"/>
    <property type="match status" value="1"/>
</dbReference>
<sequence>HSQPAPTEDHIERIFVFAMMWSIGAFLEEPDRRKFHMYLSEDYSYLNLPPCMTDTSNTVFDYKVDDKGWWQHWETCVTDYVYPSIGTPDYHSILIPNVDIVRMDFLVDIAAKQGRHVMLVGEPGSAKTVIINAYMKNYDPEEHLCRNFTFSSASTPLYFQKIIEGFIIKRMGNTYGPPAGKTMSIFIDDINMPDIN</sequence>